<dbReference type="VEuPathDB" id="TrichDB:TVAGG3_0426920"/>
<dbReference type="OrthoDB" id="529273at2759"/>
<reference evidence="1" key="1">
    <citation type="submission" date="2006-10" db="EMBL/GenBank/DDBJ databases">
        <authorList>
            <person name="Amadeo P."/>
            <person name="Zhao Q."/>
            <person name="Wortman J."/>
            <person name="Fraser-Liggett C."/>
            <person name="Carlton J."/>
        </authorList>
    </citation>
    <scope>NUCLEOTIDE SEQUENCE</scope>
    <source>
        <strain evidence="1">G3</strain>
    </source>
</reference>
<organism evidence="1 2">
    <name type="scientific">Trichomonas vaginalis (strain ATCC PRA-98 / G3)</name>
    <dbReference type="NCBI Taxonomy" id="412133"/>
    <lineage>
        <taxon>Eukaryota</taxon>
        <taxon>Metamonada</taxon>
        <taxon>Parabasalia</taxon>
        <taxon>Trichomonadida</taxon>
        <taxon>Trichomonadidae</taxon>
        <taxon>Trichomonas</taxon>
    </lineage>
</organism>
<dbReference type="VEuPathDB" id="TrichDB:TVAG_488930"/>
<dbReference type="KEGG" id="tva:4752078"/>
<name>A2FL65_TRIV3</name>
<dbReference type="AlphaFoldDB" id="A2FL65"/>
<evidence type="ECO:0000313" key="1">
    <source>
        <dbReference type="EMBL" id="EAX94354.1"/>
    </source>
</evidence>
<protein>
    <submittedName>
        <fullName evidence="1">Uncharacterized protein</fullName>
    </submittedName>
</protein>
<dbReference type="InParanoid" id="A2FL65"/>
<dbReference type="EMBL" id="DS113862">
    <property type="protein sequence ID" value="EAX94354.1"/>
    <property type="molecule type" value="Genomic_DNA"/>
</dbReference>
<proteinExistence type="predicted"/>
<evidence type="ECO:0000313" key="2">
    <source>
        <dbReference type="Proteomes" id="UP000001542"/>
    </source>
</evidence>
<keyword evidence="2" id="KW-1185">Reference proteome</keyword>
<gene>
    <name evidence="1" type="ORF">TVAG_488930</name>
</gene>
<sequence length="459" mass="53710">MRSRKSYYRRPSSSLDYYFLIASLLAVVAWSQFKSYKIQAVSENQIDNVCKNTKVTLQQYHNKVCFSLSLETAAPFPTIEHYRLITVEFENNKYFERLNSSSFTDIEGIYPDTSFCIYHHFPDEYKVTTYCEFDIIDQTIFDFKELDLTMDNETNIRVDDSTMFVASDFCVDRNDNVIINTKSEANSRPVLLSDSKAMLLNYQSPETTKTWPVEDWTTVFVTPPNSKPWLSTISSLLPLWKGNVMVDTGVKIRRFLVPQKDQETYDRIVPNYPQFYSDHCYKFGVFPKIQNTKEDEYFEFIYNLTVSYDDYVIKSFRDRMTKSSSSNNLIVVDEYFESDYKDILDLDGFDVKVIDDTMPVHEIADLIHSCKYYICSHLTTAVFSIFLREDSTLIERKIKGAGNLNQAQMLAKHVGCKYIEIGHKSYSITPSLREYYHFDISYEKTNYYKEALNAILNNQ</sequence>
<dbReference type="Proteomes" id="UP000001542">
    <property type="component" value="Unassembled WGS sequence"/>
</dbReference>
<reference evidence="1" key="2">
    <citation type="journal article" date="2007" name="Science">
        <title>Draft genome sequence of the sexually transmitted pathogen Trichomonas vaginalis.</title>
        <authorList>
            <person name="Carlton J.M."/>
            <person name="Hirt R.P."/>
            <person name="Silva J.C."/>
            <person name="Delcher A.L."/>
            <person name="Schatz M."/>
            <person name="Zhao Q."/>
            <person name="Wortman J.R."/>
            <person name="Bidwell S.L."/>
            <person name="Alsmark U.C.M."/>
            <person name="Besteiro S."/>
            <person name="Sicheritz-Ponten T."/>
            <person name="Noel C.J."/>
            <person name="Dacks J.B."/>
            <person name="Foster P.G."/>
            <person name="Simillion C."/>
            <person name="Van de Peer Y."/>
            <person name="Miranda-Saavedra D."/>
            <person name="Barton G.J."/>
            <person name="Westrop G.D."/>
            <person name="Mueller S."/>
            <person name="Dessi D."/>
            <person name="Fiori P.L."/>
            <person name="Ren Q."/>
            <person name="Paulsen I."/>
            <person name="Zhang H."/>
            <person name="Bastida-Corcuera F.D."/>
            <person name="Simoes-Barbosa A."/>
            <person name="Brown M.T."/>
            <person name="Hayes R.D."/>
            <person name="Mukherjee M."/>
            <person name="Okumura C.Y."/>
            <person name="Schneider R."/>
            <person name="Smith A.J."/>
            <person name="Vanacova S."/>
            <person name="Villalvazo M."/>
            <person name="Haas B.J."/>
            <person name="Pertea M."/>
            <person name="Feldblyum T.V."/>
            <person name="Utterback T.R."/>
            <person name="Shu C.L."/>
            <person name="Osoegawa K."/>
            <person name="de Jong P.J."/>
            <person name="Hrdy I."/>
            <person name="Horvathova L."/>
            <person name="Zubacova Z."/>
            <person name="Dolezal P."/>
            <person name="Malik S.B."/>
            <person name="Logsdon J.M. Jr."/>
            <person name="Henze K."/>
            <person name="Gupta A."/>
            <person name="Wang C.C."/>
            <person name="Dunne R.L."/>
            <person name="Upcroft J.A."/>
            <person name="Upcroft P."/>
            <person name="White O."/>
            <person name="Salzberg S.L."/>
            <person name="Tang P."/>
            <person name="Chiu C.-H."/>
            <person name="Lee Y.-S."/>
            <person name="Embley T.M."/>
            <person name="Coombs G.H."/>
            <person name="Mottram J.C."/>
            <person name="Tachezy J."/>
            <person name="Fraser-Liggett C.M."/>
            <person name="Johnson P.J."/>
        </authorList>
    </citation>
    <scope>NUCLEOTIDE SEQUENCE [LARGE SCALE GENOMIC DNA]</scope>
    <source>
        <strain evidence="1">G3</strain>
    </source>
</reference>
<dbReference type="GO" id="GO:0016757">
    <property type="term" value="F:glycosyltransferase activity"/>
    <property type="evidence" value="ECO:0000318"/>
    <property type="project" value="GO_Central"/>
</dbReference>
<accession>A2FL65</accession>
<dbReference type="RefSeq" id="XP_001307284.1">
    <property type="nucleotide sequence ID" value="XM_001307283.1"/>
</dbReference>